<evidence type="ECO:0000313" key="4">
    <source>
        <dbReference type="EMBL" id="CAK7325183.1"/>
    </source>
</evidence>
<comment type="caution">
    <text evidence="4">The sequence shown here is derived from an EMBL/GenBank/DDBJ whole genome shotgun (WGS) entry which is preliminary data.</text>
</comment>
<evidence type="ECO:0000256" key="2">
    <source>
        <dbReference type="SAM" id="Phobius"/>
    </source>
</evidence>
<evidence type="ECO:0000259" key="3">
    <source>
        <dbReference type="PROSITE" id="PS50089"/>
    </source>
</evidence>
<feature type="transmembrane region" description="Helical" evidence="2">
    <location>
        <begin position="12"/>
        <end position="35"/>
    </location>
</feature>
<gene>
    <name evidence="4" type="ORF">DCAF_LOCUS2855</name>
</gene>
<keyword evidence="2" id="KW-0812">Transmembrane</keyword>
<keyword evidence="1" id="KW-0862">Zinc</keyword>
<protein>
    <recommendedName>
        <fullName evidence="3">RING-type domain-containing protein</fullName>
    </recommendedName>
</protein>
<dbReference type="PANTHER" id="PTHR46719">
    <property type="entry name" value="TRANSCRIPTION FACTOR C2H2 FAMILY-RELATED"/>
    <property type="match status" value="1"/>
</dbReference>
<dbReference type="Pfam" id="PF13639">
    <property type="entry name" value="zf-RING_2"/>
    <property type="match status" value="1"/>
</dbReference>
<name>A0AAV1QUA5_9ROSI</name>
<dbReference type="Proteomes" id="UP001314170">
    <property type="component" value="Unassembled WGS sequence"/>
</dbReference>
<organism evidence="4 5">
    <name type="scientific">Dovyalis caffra</name>
    <dbReference type="NCBI Taxonomy" id="77055"/>
    <lineage>
        <taxon>Eukaryota</taxon>
        <taxon>Viridiplantae</taxon>
        <taxon>Streptophyta</taxon>
        <taxon>Embryophyta</taxon>
        <taxon>Tracheophyta</taxon>
        <taxon>Spermatophyta</taxon>
        <taxon>Magnoliopsida</taxon>
        <taxon>eudicotyledons</taxon>
        <taxon>Gunneridae</taxon>
        <taxon>Pentapetalae</taxon>
        <taxon>rosids</taxon>
        <taxon>fabids</taxon>
        <taxon>Malpighiales</taxon>
        <taxon>Salicaceae</taxon>
        <taxon>Flacourtieae</taxon>
        <taxon>Dovyalis</taxon>
    </lineage>
</organism>
<keyword evidence="2" id="KW-0472">Membrane</keyword>
<dbReference type="AlphaFoldDB" id="A0AAV1QUA5"/>
<dbReference type="PROSITE" id="PS50089">
    <property type="entry name" value="ZF_RING_2"/>
    <property type="match status" value="1"/>
</dbReference>
<keyword evidence="1" id="KW-0863">Zinc-finger</keyword>
<accession>A0AAV1QUA5</accession>
<feature type="domain" description="RING-type" evidence="3">
    <location>
        <begin position="96"/>
        <end position="138"/>
    </location>
</feature>
<keyword evidence="1" id="KW-0479">Metal-binding</keyword>
<evidence type="ECO:0000256" key="1">
    <source>
        <dbReference type="PROSITE-ProRule" id="PRU00175"/>
    </source>
</evidence>
<reference evidence="4 5" key="1">
    <citation type="submission" date="2024-01" db="EMBL/GenBank/DDBJ databases">
        <authorList>
            <person name="Waweru B."/>
        </authorList>
    </citation>
    <scope>NUCLEOTIDE SEQUENCE [LARGE SCALE GENOMIC DNA]</scope>
</reference>
<keyword evidence="2" id="KW-1133">Transmembrane helix</keyword>
<dbReference type="InterPro" id="IPR013083">
    <property type="entry name" value="Znf_RING/FYVE/PHD"/>
</dbReference>
<dbReference type="SUPFAM" id="SSF57850">
    <property type="entry name" value="RING/U-box"/>
    <property type="match status" value="1"/>
</dbReference>
<dbReference type="PANTHER" id="PTHR46719:SF7">
    <property type="entry name" value="RING-H2 FINGER PROTEIN ATL71-RELATED"/>
    <property type="match status" value="1"/>
</dbReference>
<keyword evidence="5" id="KW-1185">Reference proteome</keyword>
<dbReference type="GO" id="GO:0008270">
    <property type="term" value="F:zinc ion binding"/>
    <property type="evidence" value="ECO:0007669"/>
    <property type="project" value="UniProtKB-KW"/>
</dbReference>
<dbReference type="SMART" id="SM00184">
    <property type="entry name" value="RING"/>
    <property type="match status" value="1"/>
</dbReference>
<dbReference type="InterPro" id="IPR001841">
    <property type="entry name" value="Znf_RING"/>
</dbReference>
<dbReference type="CDD" id="cd16461">
    <property type="entry name" value="RING-H2_EL5-like"/>
    <property type="match status" value="1"/>
</dbReference>
<dbReference type="EMBL" id="CAWUPB010000850">
    <property type="protein sequence ID" value="CAK7325183.1"/>
    <property type="molecule type" value="Genomic_DNA"/>
</dbReference>
<dbReference type="Gene3D" id="3.30.40.10">
    <property type="entry name" value="Zinc/RING finger domain, C3HC4 (zinc finger)"/>
    <property type="match status" value="1"/>
</dbReference>
<evidence type="ECO:0000313" key="5">
    <source>
        <dbReference type="Proteomes" id="UP001314170"/>
    </source>
</evidence>
<dbReference type="InterPro" id="IPR045899">
    <property type="entry name" value="ATL71-like"/>
</dbReference>
<sequence>MGWSTANGESSGHSIGMAFGVLILIIILTLAAYFWSCSVQESSTQTTTNQGNSIADRHSTVIELGLDEATLASYPKLLYSKAKLVHKGNDLQPPCCPICLGDYKDSDMLRLLPDCGHVFHLNCVDCWLRLHPTCPICRKLPMPTSLSTPIVEVATLGASR</sequence>
<proteinExistence type="predicted"/>